<feature type="chain" id="PRO_5021771213" description="Lipoprotein" evidence="1">
    <location>
        <begin position="20"/>
        <end position="110"/>
    </location>
</feature>
<proteinExistence type="predicted"/>
<evidence type="ECO:0000313" key="3">
    <source>
        <dbReference type="Proteomes" id="UP000321577"/>
    </source>
</evidence>
<evidence type="ECO:0008006" key="4">
    <source>
        <dbReference type="Google" id="ProtNLM"/>
    </source>
</evidence>
<comment type="caution">
    <text evidence="2">The sequence shown here is derived from an EMBL/GenBank/DDBJ whole genome shotgun (WGS) entry which is preliminary data.</text>
</comment>
<dbReference type="AlphaFoldDB" id="A0A512MAY5"/>
<dbReference type="PROSITE" id="PS51257">
    <property type="entry name" value="PROKAR_LIPOPROTEIN"/>
    <property type="match status" value="1"/>
</dbReference>
<feature type="signal peptide" evidence="1">
    <location>
        <begin position="1"/>
        <end position="19"/>
    </location>
</feature>
<gene>
    <name evidence="2" type="ORF">BGE01nite_31870</name>
</gene>
<name>A0A512MAY5_9BACT</name>
<evidence type="ECO:0000313" key="2">
    <source>
        <dbReference type="EMBL" id="GEP43896.1"/>
    </source>
</evidence>
<dbReference type="Proteomes" id="UP000321577">
    <property type="component" value="Unassembled WGS sequence"/>
</dbReference>
<sequence>MKHITLASMAAGLLLTSCAETGGPVYAGAQPSVVPPSSLVPAHQAAAVARRSPGYVATPAPKFSGAGTIQDTHGYWPGSRRSGGYNNYYNTSYYGNSYYGNPYRRSYNSW</sequence>
<organism evidence="2 3">
    <name type="scientific">Brevifollis gellanilyticus</name>
    <dbReference type="NCBI Taxonomy" id="748831"/>
    <lineage>
        <taxon>Bacteria</taxon>
        <taxon>Pseudomonadati</taxon>
        <taxon>Verrucomicrobiota</taxon>
        <taxon>Verrucomicrobiia</taxon>
        <taxon>Verrucomicrobiales</taxon>
        <taxon>Verrucomicrobiaceae</taxon>
    </lineage>
</organism>
<dbReference type="EMBL" id="BKAG01000022">
    <property type="protein sequence ID" value="GEP43896.1"/>
    <property type="molecule type" value="Genomic_DNA"/>
</dbReference>
<evidence type="ECO:0000256" key="1">
    <source>
        <dbReference type="SAM" id="SignalP"/>
    </source>
</evidence>
<dbReference type="RefSeq" id="WP_146851455.1">
    <property type="nucleotide sequence ID" value="NZ_BKAG01000022.1"/>
</dbReference>
<protein>
    <recommendedName>
        <fullName evidence="4">Lipoprotein</fullName>
    </recommendedName>
</protein>
<keyword evidence="3" id="KW-1185">Reference proteome</keyword>
<reference evidence="2 3" key="1">
    <citation type="submission" date="2019-07" db="EMBL/GenBank/DDBJ databases">
        <title>Whole genome shotgun sequence of Brevifollis gellanilyticus NBRC 108608.</title>
        <authorList>
            <person name="Hosoyama A."/>
            <person name="Uohara A."/>
            <person name="Ohji S."/>
            <person name="Ichikawa N."/>
        </authorList>
    </citation>
    <scope>NUCLEOTIDE SEQUENCE [LARGE SCALE GENOMIC DNA]</scope>
    <source>
        <strain evidence="2 3">NBRC 108608</strain>
    </source>
</reference>
<keyword evidence="1" id="KW-0732">Signal</keyword>
<accession>A0A512MAY5</accession>